<sequence>MLSTYLYFDKKTPEKCKYFSQAHLLCNSLVINALQDLLFCVPKAAVLHGKSVGFASQKSRFRNAKAQLSLFKEIIFTKLRIFLSSGTSNKRENCLPNKTLLILYLYTSFTGFSPLL</sequence>
<evidence type="ECO:0000313" key="2">
    <source>
        <dbReference type="Proteomes" id="UP000229102"/>
    </source>
</evidence>
<gene>
    <name evidence="1" type="ORF">CTM53_00635</name>
</gene>
<dbReference type="Proteomes" id="UP000229102">
    <property type="component" value="Unassembled WGS sequence"/>
</dbReference>
<dbReference type="EMBL" id="PENF01000001">
    <property type="protein sequence ID" value="PJI19457.1"/>
    <property type="molecule type" value="Genomic_DNA"/>
</dbReference>
<proteinExistence type="predicted"/>
<protein>
    <submittedName>
        <fullName evidence="1">Uncharacterized protein</fullName>
    </submittedName>
</protein>
<evidence type="ECO:0000313" key="1">
    <source>
        <dbReference type="EMBL" id="PJI19457.1"/>
    </source>
</evidence>
<organism evidence="1 2">
    <name type="scientific">Prevotella intermedia</name>
    <dbReference type="NCBI Taxonomy" id="28131"/>
    <lineage>
        <taxon>Bacteria</taxon>
        <taxon>Pseudomonadati</taxon>
        <taxon>Bacteroidota</taxon>
        <taxon>Bacteroidia</taxon>
        <taxon>Bacteroidales</taxon>
        <taxon>Prevotellaceae</taxon>
        <taxon>Prevotella</taxon>
    </lineage>
</organism>
<accession>A0AAJ3RQR1</accession>
<reference evidence="1 2" key="1">
    <citation type="submission" date="2017-11" db="EMBL/GenBank/DDBJ databases">
        <title>Genome sequencing of Prevotella intermedia KCOM 2698.</title>
        <authorList>
            <person name="Kook J.-K."/>
            <person name="Park S.-N."/>
            <person name="Lim Y.K."/>
        </authorList>
    </citation>
    <scope>NUCLEOTIDE SEQUENCE [LARGE SCALE GENOMIC DNA]</scope>
    <source>
        <strain evidence="1 2">KCOM 2698</strain>
    </source>
</reference>
<dbReference type="AlphaFoldDB" id="A0AAJ3RQR1"/>
<name>A0AAJ3RQR1_PREIN</name>
<comment type="caution">
    <text evidence="1">The sequence shown here is derived from an EMBL/GenBank/DDBJ whole genome shotgun (WGS) entry which is preliminary data.</text>
</comment>